<gene>
    <name evidence="1" type="ORF">Tco_0908117</name>
</gene>
<comment type="caution">
    <text evidence="1">The sequence shown here is derived from an EMBL/GenBank/DDBJ whole genome shotgun (WGS) entry which is preliminary data.</text>
</comment>
<organism evidence="1 2">
    <name type="scientific">Tanacetum coccineum</name>
    <dbReference type="NCBI Taxonomy" id="301880"/>
    <lineage>
        <taxon>Eukaryota</taxon>
        <taxon>Viridiplantae</taxon>
        <taxon>Streptophyta</taxon>
        <taxon>Embryophyta</taxon>
        <taxon>Tracheophyta</taxon>
        <taxon>Spermatophyta</taxon>
        <taxon>Magnoliopsida</taxon>
        <taxon>eudicotyledons</taxon>
        <taxon>Gunneridae</taxon>
        <taxon>Pentapetalae</taxon>
        <taxon>asterids</taxon>
        <taxon>campanulids</taxon>
        <taxon>Asterales</taxon>
        <taxon>Asteraceae</taxon>
        <taxon>Asteroideae</taxon>
        <taxon>Anthemideae</taxon>
        <taxon>Anthemidinae</taxon>
        <taxon>Tanacetum</taxon>
    </lineage>
</organism>
<sequence>MDISKADQIALDDELVTPANRLKIGKCNLRLSSDLTSKEATLQVVYDVLKLTPFYKAFQVSADVLEIYMQEFWATANIHNRSIRFKMNNKKHIVNLEDFRQMLQICPKIHNQKFDEPPFEQEILTFLTSLGHSRETRKIIDVNVNKLYQP</sequence>
<evidence type="ECO:0000313" key="1">
    <source>
        <dbReference type="EMBL" id="GJT27842.1"/>
    </source>
</evidence>
<dbReference type="Proteomes" id="UP001151760">
    <property type="component" value="Unassembled WGS sequence"/>
</dbReference>
<dbReference type="EMBL" id="BQNB010014412">
    <property type="protein sequence ID" value="GJT27842.1"/>
    <property type="molecule type" value="Genomic_DNA"/>
</dbReference>
<name>A0ABQ5CP17_9ASTR</name>
<accession>A0ABQ5CP17</accession>
<evidence type="ECO:0000313" key="2">
    <source>
        <dbReference type="Proteomes" id="UP001151760"/>
    </source>
</evidence>
<reference evidence="1" key="1">
    <citation type="journal article" date="2022" name="Int. J. Mol. Sci.">
        <title>Draft Genome of Tanacetum Coccineum: Genomic Comparison of Closely Related Tanacetum-Family Plants.</title>
        <authorList>
            <person name="Yamashiro T."/>
            <person name="Shiraishi A."/>
            <person name="Nakayama K."/>
            <person name="Satake H."/>
        </authorList>
    </citation>
    <scope>NUCLEOTIDE SEQUENCE</scope>
</reference>
<proteinExistence type="predicted"/>
<reference evidence="1" key="2">
    <citation type="submission" date="2022-01" db="EMBL/GenBank/DDBJ databases">
        <authorList>
            <person name="Yamashiro T."/>
            <person name="Shiraishi A."/>
            <person name="Satake H."/>
            <person name="Nakayama K."/>
        </authorList>
    </citation>
    <scope>NUCLEOTIDE SEQUENCE</scope>
</reference>
<protein>
    <submittedName>
        <fullName evidence="1">Uncharacterized protein</fullName>
    </submittedName>
</protein>
<keyword evidence="2" id="KW-1185">Reference proteome</keyword>